<evidence type="ECO:0000259" key="6">
    <source>
        <dbReference type="Pfam" id="PF01593"/>
    </source>
</evidence>
<organism evidence="7 8">
    <name type="scientific">Hymenobacter jeongseonensis</name>
    <dbReference type="NCBI Taxonomy" id="2791027"/>
    <lineage>
        <taxon>Bacteria</taxon>
        <taxon>Pseudomonadati</taxon>
        <taxon>Bacteroidota</taxon>
        <taxon>Cytophagia</taxon>
        <taxon>Cytophagales</taxon>
        <taxon>Hymenobacteraceae</taxon>
        <taxon>Hymenobacter</taxon>
    </lineage>
</organism>
<dbReference type="InterPro" id="IPR036188">
    <property type="entry name" value="FAD/NAD-bd_sf"/>
</dbReference>
<evidence type="ECO:0000256" key="2">
    <source>
        <dbReference type="ARBA" id="ARBA00006046"/>
    </source>
</evidence>
<dbReference type="PANTHER" id="PTHR43734:SF7">
    <property type="entry name" value="4,4'-DIAPONEUROSPORENE OXYGENASE"/>
    <property type="match status" value="1"/>
</dbReference>
<dbReference type="RefSeq" id="WP_196280825.1">
    <property type="nucleotide sequence ID" value="NZ_JADQDQ010000001.1"/>
</dbReference>
<dbReference type="InterPro" id="IPR014105">
    <property type="entry name" value="Carotenoid/retinoid_OxRdtase"/>
</dbReference>
<dbReference type="EMBL" id="JADQDQ010000001">
    <property type="protein sequence ID" value="MBF9235790.1"/>
    <property type="molecule type" value="Genomic_DNA"/>
</dbReference>
<evidence type="ECO:0000256" key="1">
    <source>
        <dbReference type="ARBA" id="ARBA00004829"/>
    </source>
</evidence>
<dbReference type="InterPro" id="IPR054840">
    <property type="entry name" value="hydcarot_desat_CrtD"/>
</dbReference>
<dbReference type="NCBIfam" id="TIGR02734">
    <property type="entry name" value="crtI_fam"/>
    <property type="match status" value="1"/>
</dbReference>
<accession>A0ABS0ID59</accession>
<comment type="similarity">
    <text evidence="2 5">Belongs to the carotenoid/retinoid oxidoreductase family.</text>
</comment>
<dbReference type="NCBIfam" id="NF042421">
    <property type="entry name" value="hydcarot_desat_CrtD"/>
    <property type="match status" value="1"/>
</dbReference>
<evidence type="ECO:0000256" key="5">
    <source>
        <dbReference type="RuleBase" id="RU362075"/>
    </source>
</evidence>
<evidence type="ECO:0000256" key="4">
    <source>
        <dbReference type="ARBA" id="ARBA00023002"/>
    </source>
</evidence>
<dbReference type="InterPro" id="IPR002937">
    <property type="entry name" value="Amino_oxidase"/>
</dbReference>
<dbReference type="SUPFAM" id="SSF51905">
    <property type="entry name" value="FAD/NAD(P)-binding domain"/>
    <property type="match status" value="1"/>
</dbReference>
<dbReference type="Pfam" id="PF01593">
    <property type="entry name" value="Amino_oxidase"/>
    <property type="match status" value="1"/>
</dbReference>
<comment type="caution">
    <text evidence="7">The sequence shown here is derived from an EMBL/GenBank/DDBJ whole genome shotgun (WGS) entry which is preliminary data.</text>
</comment>
<comment type="pathway">
    <text evidence="1 5">Carotenoid biosynthesis.</text>
</comment>
<keyword evidence="8" id="KW-1185">Reference proteome</keyword>
<evidence type="ECO:0000313" key="7">
    <source>
        <dbReference type="EMBL" id="MBF9235790.1"/>
    </source>
</evidence>
<gene>
    <name evidence="7" type="primary">crtI</name>
    <name evidence="7" type="ORF">I2I05_00130</name>
</gene>
<reference evidence="7 8" key="1">
    <citation type="submission" date="2020-11" db="EMBL/GenBank/DDBJ databases">
        <authorList>
            <person name="Kim M.K."/>
        </authorList>
    </citation>
    <scope>NUCLEOTIDE SEQUENCE [LARGE SCALE GENOMIC DNA]</scope>
    <source>
        <strain evidence="7 8">BT683</strain>
    </source>
</reference>
<keyword evidence="3 5" id="KW-0125">Carotenoid biosynthesis</keyword>
<evidence type="ECO:0000313" key="8">
    <source>
        <dbReference type="Proteomes" id="UP000597617"/>
    </source>
</evidence>
<evidence type="ECO:0000256" key="3">
    <source>
        <dbReference type="ARBA" id="ARBA00022746"/>
    </source>
</evidence>
<name>A0ABS0ID59_9BACT</name>
<keyword evidence="4 5" id="KW-0560">Oxidoreductase</keyword>
<sequence>MPSRQPVAVIGAGIAGLATAVRLAVTGHAVTVFEASGTFGGKMHQFSLPGGYRFDAGPSLFTLPQLVDDVFRLAGREPSEYFRYERLDPITQYFFADGTRLTAWADAEKFAAEVEKKLATPAAEVTTFLAHGGKAYDATAGTFLHKSLHKAKTYFSPETLKAVAALPSLGLLGTMHQRHAQAFSDPRLVQLFDRYATYNGSDPYQAPATLSMIPHLEHGIGAFYPEGGIYAIAKSLATLAAEFGVKFRYNEAVEEIITAESRVTGVRTAFDVYDFGRVVSNMDVVPTYRRLLPREPAPERTLSQPRSSSALIFYWGIAREFPELDLHNIFFSADYQREFQAIFQERTVADDATVYVNITSKKTPGDAPVGHENWFVMVNVPHDQGQDWDALTAKTRAVVLRKLSQTLGTAIEPLIVAEKVWTPPGIAADTSSFGGALYGSSSNNALAAFLRHPNFSGRLEGLYFCGGSVHPGGGIPLCLLSAKIVSSLIDEE</sequence>
<dbReference type="PANTHER" id="PTHR43734">
    <property type="entry name" value="PHYTOENE DESATURASE"/>
    <property type="match status" value="1"/>
</dbReference>
<feature type="domain" description="Amine oxidase" evidence="6">
    <location>
        <begin position="14"/>
        <end position="486"/>
    </location>
</feature>
<dbReference type="Proteomes" id="UP000597617">
    <property type="component" value="Unassembled WGS sequence"/>
</dbReference>
<dbReference type="Gene3D" id="3.50.50.60">
    <property type="entry name" value="FAD/NAD(P)-binding domain"/>
    <property type="match status" value="2"/>
</dbReference>
<proteinExistence type="inferred from homology"/>
<protein>
    <submittedName>
        <fullName evidence="7">Phytoene desaturase</fullName>
    </submittedName>
</protein>